<sequence>MTQESRLNTMVVESFDNAEEWFHSNYITQEGRLNIMFVESFDNAEEWFHSNYMTQEGRLNTMVVESFDDAEECFHSNYITQEGRLNTLRYGSFIHSLPTPNQSAKIGLRLYMTRRERFSFYYVQSKLLTTPKHWWTKIHRNKFKNLIRKAKSMLPQLNQPKTAERRYTKCQGAETTAVDKLPPNNS</sequence>
<protein>
    <submittedName>
        <fullName evidence="1">Uncharacterized protein</fullName>
    </submittedName>
</protein>
<name>A0A4Y2FHQ4_ARAVE</name>
<comment type="caution">
    <text evidence="1">The sequence shown here is derived from an EMBL/GenBank/DDBJ whole genome shotgun (WGS) entry which is preliminary data.</text>
</comment>
<reference evidence="1 2" key="1">
    <citation type="journal article" date="2019" name="Sci. Rep.">
        <title>Orb-weaving spider Araneus ventricosus genome elucidates the spidroin gene catalogue.</title>
        <authorList>
            <person name="Kono N."/>
            <person name="Nakamura H."/>
            <person name="Ohtoshi R."/>
            <person name="Moran D.A.P."/>
            <person name="Shinohara A."/>
            <person name="Yoshida Y."/>
            <person name="Fujiwara M."/>
            <person name="Mori M."/>
            <person name="Tomita M."/>
            <person name="Arakawa K."/>
        </authorList>
    </citation>
    <scope>NUCLEOTIDE SEQUENCE [LARGE SCALE GENOMIC DNA]</scope>
</reference>
<dbReference type="Proteomes" id="UP000499080">
    <property type="component" value="Unassembled WGS sequence"/>
</dbReference>
<accession>A0A4Y2FHQ4</accession>
<evidence type="ECO:0000313" key="2">
    <source>
        <dbReference type="Proteomes" id="UP000499080"/>
    </source>
</evidence>
<proteinExistence type="predicted"/>
<gene>
    <name evidence="1" type="ORF">AVEN_27190_1</name>
</gene>
<evidence type="ECO:0000313" key="1">
    <source>
        <dbReference type="EMBL" id="GBM40603.1"/>
    </source>
</evidence>
<dbReference type="AlphaFoldDB" id="A0A4Y2FHQ4"/>
<organism evidence="1 2">
    <name type="scientific">Araneus ventricosus</name>
    <name type="common">Orbweaver spider</name>
    <name type="synonym">Epeira ventricosa</name>
    <dbReference type="NCBI Taxonomy" id="182803"/>
    <lineage>
        <taxon>Eukaryota</taxon>
        <taxon>Metazoa</taxon>
        <taxon>Ecdysozoa</taxon>
        <taxon>Arthropoda</taxon>
        <taxon>Chelicerata</taxon>
        <taxon>Arachnida</taxon>
        <taxon>Araneae</taxon>
        <taxon>Araneomorphae</taxon>
        <taxon>Entelegynae</taxon>
        <taxon>Araneoidea</taxon>
        <taxon>Araneidae</taxon>
        <taxon>Araneus</taxon>
    </lineage>
</organism>
<keyword evidence="2" id="KW-1185">Reference proteome</keyword>
<dbReference type="EMBL" id="BGPR01000936">
    <property type="protein sequence ID" value="GBM40603.1"/>
    <property type="molecule type" value="Genomic_DNA"/>
</dbReference>